<protein>
    <submittedName>
        <fullName evidence="2">ABC transporter substrate-binding protein</fullName>
    </submittedName>
</protein>
<dbReference type="PANTHER" id="PTHR43649:SF12">
    <property type="entry name" value="DIACETYLCHITOBIOSE BINDING PROTEIN DASA"/>
    <property type="match status" value="1"/>
</dbReference>
<dbReference type="Proteomes" id="UP001527181">
    <property type="component" value="Unassembled WGS sequence"/>
</dbReference>
<feature type="signal peptide" evidence="1">
    <location>
        <begin position="1"/>
        <end position="24"/>
    </location>
</feature>
<keyword evidence="3" id="KW-1185">Reference proteome</keyword>
<dbReference type="PROSITE" id="PS51257">
    <property type="entry name" value="PROKAR_LIPOPROTEIN"/>
    <property type="match status" value="1"/>
</dbReference>
<feature type="chain" id="PRO_5045368015" evidence="1">
    <location>
        <begin position="25"/>
        <end position="441"/>
    </location>
</feature>
<evidence type="ECO:0000313" key="3">
    <source>
        <dbReference type="Proteomes" id="UP001527181"/>
    </source>
</evidence>
<proteinExistence type="predicted"/>
<dbReference type="InterPro" id="IPR006059">
    <property type="entry name" value="SBP"/>
</dbReference>
<dbReference type="PANTHER" id="PTHR43649">
    <property type="entry name" value="ARABINOSE-BINDING PROTEIN-RELATED"/>
    <property type="match status" value="1"/>
</dbReference>
<reference evidence="2 3" key="1">
    <citation type="submission" date="2022-05" db="EMBL/GenBank/DDBJ databases">
        <title>Genome Sequencing of Bee-Associated Microbes.</title>
        <authorList>
            <person name="Dunlap C."/>
        </authorList>
    </citation>
    <scope>NUCLEOTIDE SEQUENCE [LARGE SCALE GENOMIC DNA]</scope>
    <source>
        <strain evidence="2 3">NRRL B-04010</strain>
    </source>
</reference>
<evidence type="ECO:0000256" key="1">
    <source>
        <dbReference type="SAM" id="SignalP"/>
    </source>
</evidence>
<dbReference type="EMBL" id="JAMDNP010000001">
    <property type="protein sequence ID" value="MCY9759035.1"/>
    <property type="molecule type" value="Genomic_DNA"/>
</dbReference>
<dbReference type="CDD" id="cd14748">
    <property type="entry name" value="PBP2_UgpB"/>
    <property type="match status" value="1"/>
</dbReference>
<evidence type="ECO:0000313" key="2">
    <source>
        <dbReference type="EMBL" id="MCY9759035.1"/>
    </source>
</evidence>
<dbReference type="InterPro" id="IPR050490">
    <property type="entry name" value="Bact_solute-bd_prot1"/>
</dbReference>
<dbReference type="Gene3D" id="3.40.190.10">
    <property type="entry name" value="Periplasmic binding protein-like II"/>
    <property type="match status" value="1"/>
</dbReference>
<sequence>MAKMKRTTMLLLACFMLFTLFLSACSGKGSSEGGSSYGSDGKPTEITFWYGVKGKDGEYLDKMVEKFNAGQKEVVVKALGGQDHLKQLTAISGGNPPDILQTQWNFIGPWSEAGAIMSLDEFIQKDKFDMTRLIPAAFERMKVDGKAYGMPIRLAMANKLFYNKKMFEDAGITAPPETLEDMFEVAKKLTKKDSSGSYTQIGFIPDYPWIDSVFWPTIFGGSWDDGNGKLTANQKANVDAIDYQMSYYREFGNDGIDKIKSGMGGLLTPQDPIVTGKLGMIIGWDNWYVTERSEGKIGVAPFPYPKDKPELKNAGMVSPVAMYIPTKAKNKDAAWKFLQFMLSDEAQIEMTLVNGSIPSVLSVLDNEKIKNDPKLAVNQEFFESAKSENLKGFPNTIYIDAYLQSLTEETEKALKGQQTAQEAMDNVVKKIQPLADKAQKK</sequence>
<keyword evidence="1" id="KW-0732">Signal</keyword>
<dbReference type="RefSeq" id="WP_268599796.1">
    <property type="nucleotide sequence ID" value="NZ_JAMDNP010000001.1"/>
</dbReference>
<dbReference type="Pfam" id="PF01547">
    <property type="entry name" value="SBP_bac_1"/>
    <property type="match status" value="1"/>
</dbReference>
<name>A0ABT4GQR5_PAEAL</name>
<organism evidence="2 3">
    <name type="scientific">Paenibacillus alvei</name>
    <name type="common">Bacillus alvei</name>
    <dbReference type="NCBI Taxonomy" id="44250"/>
    <lineage>
        <taxon>Bacteria</taxon>
        <taxon>Bacillati</taxon>
        <taxon>Bacillota</taxon>
        <taxon>Bacilli</taxon>
        <taxon>Bacillales</taxon>
        <taxon>Paenibacillaceae</taxon>
        <taxon>Paenibacillus</taxon>
    </lineage>
</organism>
<gene>
    <name evidence="2" type="ORF">M5X12_00470</name>
</gene>
<accession>A0ABT4GQR5</accession>
<dbReference type="SUPFAM" id="SSF53850">
    <property type="entry name" value="Periplasmic binding protein-like II"/>
    <property type="match status" value="1"/>
</dbReference>
<comment type="caution">
    <text evidence="2">The sequence shown here is derived from an EMBL/GenBank/DDBJ whole genome shotgun (WGS) entry which is preliminary data.</text>
</comment>